<dbReference type="InterPro" id="IPR045091">
    <property type="entry name" value="Mad2-like"/>
</dbReference>
<dbReference type="STRING" id="1173061.A0A0J9X302"/>
<evidence type="ECO:0000256" key="2">
    <source>
        <dbReference type="SAM" id="MobiDB-lite"/>
    </source>
</evidence>
<dbReference type="PROSITE" id="PS50815">
    <property type="entry name" value="HORMA"/>
    <property type="match status" value="1"/>
</dbReference>
<comment type="similarity">
    <text evidence="1">Belongs to the MAD2 family.</text>
</comment>
<dbReference type="InterPro" id="IPR036570">
    <property type="entry name" value="HORMA_dom_sf"/>
</dbReference>
<dbReference type="SUPFAM" id="SSF56019">
    <property type="entry name" value="The spindle assembly checkpoint protein mad2"/>
    <property type="match status" value="1"/>
</dbReference>
<dbReference type="AlphaFoldDB" id="A0A0J9X302"/>
<dbReference type="OrthoDB" id="21254at2759"/>
<dbReference type="PANTHER" id="PTHR11842">
    <property type="entry name" value="MITOTIC SPINDLE ASSEMBLY CHECKPOINT PROTEIN MAD2"/>
    <property type="match status" value="1"/>
</dbReference>
<proteinExistence type="inferred from homology"/>
<feature type="compositionally biased region" description="Low complexity" evidence="2">
    <location>
        <begin position="164"/>
        <end position="187"/>
    </location>
</feature>
<dbReference type="PANTHER" id="PTHR11842:SF10">
    <property type="entry name" value="MITOTIC SPINDLE ASSEMBLY CHECKPOINT PROTEIN MAD2B"/>
    <property type="match status" value="1"/>
</dbReference>
<evidence type="ECO:0000259" key="3">
    <source>
        <dbReference type="PROSITE" id="PS50815"/>
    </source>
</evidence>
<sequence length="292" mass="31738">MTDPFSSTAAAAPHAPDAEVSRRELNASFHQCVLVLVHTVLYHRRVYPAASFRLVRYAGLAVWQSRHPGVCAWVRTMVESAMQVINKFGATHLSIIILDNQDRVRERYTLALTAFVPAAESVGGDNSGPAQAGGDRPEALLWGSVKQEYRSLLATTASFLQTHSFSEPRPSPSSSSSSSSSAAAAGSVGTGDERGEMRPNVFKDEDGCRSSNDDDGNGRDDWSFSVTVEVPAGSTDLDAEVPADFPWVSSDPTTLSARTPNPHRVHGDRVHPIRYTDLGPLQFNFYMEETDL</sequence>
<name>A0A0J9X302_GEOCN</name>
<feature type="region of interest" description="Disordered" evidence="2">
    <location>
        <begin position="163"/>
        <end position="223"/>
    </location>
</feature>
<evidence type="ECO:0000313" key="5">
    <source>
        <dbReference type="Proteomes" id="UP000242525"/>
    </source>
</evidence>
<evidence type="ECO:0000313" key="4">
    <source>
        <dbReference type="EMBL" id="CDO51795.1"/>
    </source>
</evidence>
<dbReference type="Proteomes" id="UP000242525">
    <property type="component" value="Unassembled WGS sequence"/>
</dbReference>
<accession>A0A0J9X302</accession>
<comment type="caution">
    <text evidence="4">The sequence shown here is derived from an EMBL/GenBank/DDBJ whole genome shotgun (WGS) entry which is preliminary data.</text>
</comment>
<evidence type="ECO:0000256" key="1">
    <source>
        <dbReference type="ARBA" id="ARBA00010348"/>
    </source>
</evidence>
<dbReference type="Gene3D" id="3.30.900.10">
    <property type="entry name" value="HORMA domain"/>
    <property type="match status" value="1"/>
</dbReference>
<feature type="compositionally biased region" description="Basic and acidic residues" evidence="2">
    <location>
        <begin position="191"/>
        <end position="222"/>
    </location>
</feature>
<keyword evidence="5" id="KW-1185">Reference proteome</keyword>
<dbReference type="InterPro" id="IPR003511">
    <property type="entry name" value="HORMA_dom"/>
</dbReference>
<gene>
    <name evidence="4" type="ORF">BN980_GECA02s01000g</name>
</gene>
<feature type="domain" description="HORMA" evidence="3">
    <location>
        <begin position="23"/>
        <end position="241"/>
    </location>
</feature>
<reference evidence="4" key="1">
    <citation type="submission" date="2014-03" db="EMBL/GenBank/DDBJ databases">
        <authorList>
            <person name="Casaregola S."/>
        </authorList>
    </citation>
    <scope>NUCLEOTIDE SEQUENCE [LARGE SCALE GENOMIC DNA]</scope>
    <source>
        <strain evidence="4">CLIB 918</strain>
    </source>
</reference>
<organism evidence="4 5">
    <name type="scientific">Geotrichum candidum</name>
    <name type="common">Oospora lactis</name>
    <name type="synonym">Dipodascus geotrichum</name>
    <dbReference type="NCBI Taxonomy" id="1173061"/>
    <lineage>
        <taxon>Eukaryota</taxon>
        <taxon>Fungi</taxon>
        <taxon>Dikarya</taxon>
        <taxon>Ascomycota</taxon>
        <taxon>Saccharomycotina</taxon>
        <taxon>Dipodascomycetes</taxon>
        <taxon>Dipodascales</taxon>
        <taxon>Dipodascaceae</taxon>
        <taxon>Geotrichum</taxon>
    </lineage>
</organism>
<protein>
    <recommendedName>
        <fullName evidence="3">HORMA domain-containing protein</fullName>
    </recommendedName>
</protein>
<dbReference type="GO" id="GO:0016035">
    <property type="term" value="C:zeta DNA polymerase complex"/>
    <property type="evidence" value="ECO:0007669"/>
    <property type="project" value="TreeGrafter"/>
</dbReference>
<dbReference type="EMBL" id="CCBN010000002">
    <property type="protein sequence ID" value="CDO51795.1"/>
    <property type="molecule type" value="Genomic_DNA"/>
</dbReference>